<dbReference type="InterPro" id="IPR002509">
    <property type="entry name" value="NODB_dom"/>
</dbReference>
<dbReference type="EMBL" id="JADGJH010004469">
    <property type="protein sequence ID" value="KAJ3085718.1"/>
    <property type="molecule type" value="Genomic_DNA"/>
</dbReference>
<keyword evidence="2" id="KW-0378">Hydrolase</keyword>
<dbReference type="InterPro" id="IPR011330">
    <property type="entry name" value="Glyco_hydro/deAcase_b/a-brl"/>
</dbReference>
<comment type="caution">
    <text evidence="5">The sequence shown here is derived from an EMBL/GenBank/DDBJ whole genome shotgun (WGS) entry which is preliminary data.</text>
</comment>
<name>A0AAD5XAE1_9FUNG</name>
<keyword evidence="1" id="KW-0479">Metal-binding</keyword>
<feature type="domain" description="NodB homology" evidence="4">
    <location>
        <begin position="74"/>
        <end position="130"/>
    </location>
</feature>
<evidence type="ECO:0000256" key="1">
    <source>
        <dbReference type="ARBA" id="ARBA00022723"/>
    </source>
</evidence>
<reference evidence="5" key="1">
    <citation type="submission" date="2020-05" db="EMBL/GenBank/DDBJ databases">
        <title>Phylogenomic resolution of chytrid fungi.</title>
        <authorList>
            <person name="Stajich J.E."/>
            <person name="Amses K."/>
            <person name="Simmons R."/>
            <person name="Seto K."/>
            <person name="Myers J."/>
            <person name="Bonds A."/>
            <person name="Quandt C.A."/>
            <person name="Barry K."/>
            <person name="Liu P."/>
            <person name="Grigoriev I."/>
            <person name="Longcore J.E."/>
            <person name="James T.Y."/>
        </authorList>
    </citation>
    <scope>NUCLEOTIDE SEQUENCE</scope>
    <source>
        <strain evidence="5">JEL0513</strain>
    </source>
</reference>
<dbReference type="PANTHER" id="PTHR10587:SF133">
    <property type="entry name" value="CHITIN DEACETYLASE 1-RELATED"/>
    <property type="match status" value="1"/>
</dbReference>
<dbReference type="SUPFAM" id="SSF88713">
    <property type="entry name" value="Glycoside hydrolase/deacetylase"/>
    <property type="match status" value="1"/>
</dbReference>
<dbReference type="Gene3D" id="3.20.20.370">
    <property type="entry name" value="Glycoside hydrolase/deacetylase"/>
    <property type="match status" value="2"/>
</dbReference>
<dbReference type="GO" id="GO:0016020">
    <property type="term" value="C:membrane"/>
    <property type="evidence" value="ECO:0007669"/>
    <property type="project" value="TreeGrafter"/>
</dbReference>
<dbReference type="GO" id="GO:0009272">
    <property type="term" value="P:fungal-type cell wall biogenesis"/>
    <property type="evidence" value="ECO:0007669"/>
    <property type="project" value="UniProtKB-ARBA"/>
</dbReference>
<dbReference type="PANTHER" id="PTHR10587">
    <property type="entry name" value="GLYCOSYL TRANSFERASE-RELATED"/>
    <property type="match status" value="1"/>
</dbReference>
<accession>A0AAD5XAE1</accession>
<feature type="signal peptide" evidence="3">
    <location>
        <begin position="1"/>
        <end position="18"/>
    </location>
</feature>
<dbReference type="AlphaFoldDB" id="A0AAD5XAE1"/>
<feature type="chain" id="PRO_5042178143" evidence="3">
    <location>
        <begin position="19"/>
        <end position="356"/>
    </location>
</feature>
<dbReference type="PROSITE" id="PS51677">
    <property type="entry name" value="NODB"/>
    <property type="match status" value="1"/>
</dbReference>
<dbReference type="Proteomes" id="UP001211907">
    <property type="component" value="Unassembled WGS sequence"/>
</dbReference>
<dbReference type="Pfam" id="PF01522">
    <property type="entry name" value="Polysacc_deac_1"/>
    <property type="match status" value="2"/>
</dbReference>
<dbReference type="GO" id="GO:0046872">
    <property type="term" value="F:metal ion binding"/>
    <property type="evidence" value="ECO:0007669"/>
    <property type="project" value="UniProtKB-KW"/>
</dbReference>
<dbReference type="GO" id="GO:0004099">
    <property type="term" value="F:chitin deacetylase activity"/>
    <property type="evidence" value="ECO:0007669"/>
    <property type="project" value="TreeGrafter"/>
</dbReference>
<evidence type="ECO:0000256" key="3">
    <source>
        <dbReference type="SAM" id="SignalP"/>
    </source>
</evidence>
<organism evidence="5 6">
    <name type="scientific">Physocladia obscura</name>
    <dbReference type="NCBI Taxonomy" id="109957"/>
    <lineage>
        <taxon>Eukaryota</taxon>
        <taxon>Fungi</taxon>
        <taxon>Fungi incertae sedis</taxon>
        <taxon>Chytridiomycota</taxon>
        <taxon>Chytridiomycota incertae sedis</taxon>
        <taxon>Chytridiomycetes</taxon>
        <taxon>Chytridiales</taxon>
        <taxon>Chytriomycetaceae</taxon>
        <taxon>Physocladia</taxon>
    </lineage>
</organism>
<dbReference type="InterPro" id="IPR050248">
    <property type="entry name" value="Polysacc_deacetylase_ArnD"/>
</dbReference>
<protein>
    <submittedName>
        <fullName evidence="5">Chitin deacetylase</fullName>
    </submittedName>
</protein>
<proteinExistence type="predicted"/>
<gene>
    <name evidence="5" type="primary">CDA2_9</name>
    <name evidence="5" type="ORF">HK100_008943</name>
</gene>
<keyword evidence="6" id="KW-1185">Reference proteome</keyword>
<keyword evidence="3" id="KW-0732">Signal</keyword>
<sequence>MKRLTLVFALATLLQVHAYNFTAYPPDNTVGPTPKQAWIDRYLSVTNIPVLPLNTVPIPHPNWTQDITTCLHPRVWGVTYDDGPSAFTPAVLDALEKADVKVTFFIIGSRLTFDDILGEILWAGKAIQEVIGVFPKYFRPPYGDIDDRVRAVIHSVGLNIVEWNEDSSDYLLSQYSNNFTQAQVVQEFKAWIASPPDNSTGIISLEHDLFANSSAAAPEALKLVLNAGYKVKPVAPCSGDESGEWYIRFNDTEANIGYGQITADQKAQDGRERATQEVEVKNRETTQIAAAVTTSVSSMDEVSKAVQTAPTATVAITIAEKKHETVSKKTKKNPDTSGGIVSRGMESLFGFIFLVL</sequence>
<evidence type="ECO:0000313" key="5">
    <source>
        <dbReference type="EMBL" id="KAJ3085718.1"/>
    </source>
</evidence>
<dbReference type="GO" id="GO:0005975">
    <property type="term" value="P:carbohydrate metabolic process"/>
    <property type="evidence" value="ECO:0007669"/>
    <property type="project" value="InterPro"/>
</dbReference>
<evidence type="ECO:0000256" key="2">
    <source>
        <dbReference type="ARBA" id="ARBA00022801"/>
    </source>
</evidence>
<evidence type="ECO:0000313" key="6">
    <source>
        <dbReference type="Proteomes" id="UP001211907"/>
    </source>
</evidence>
<evidence type="ECO:0000259" key="4">
    <source>
        <dbReference type="PROSITE" id="PS51677"/>
    </source>
</evidence>